<evidence type="ECO:0000313" key="2">
    <source>
        <dbReference type="Proteomes" id="UP001156670"/>
    </source>
</evidence>
<protein>
    <recommendedName>
        <fullName evidence="3">WbqC-like protein family protein</fullName>
    </recommendedName>
</protein>
<sequence length="239" mass="27493">MRLGIMQPYFFPYLAHFALIAHTDAWVVFDITQYTPKTWMNRNRILHPATGWNYVTVPLSNSSTSIKTHEARILDIAASHKSIIGKLSHYRHKAPYFDNVKEIVNDVFTSMKNDLLTSLNVQALKTVCAYLNIPFRVQISSEMKLQLPANLEPGEWALEISHQLGASSYINPISGRQLFNPQRFKERDISLYFMQFDNFAYDTQPYLYESNLSVLDVLMWNHPNDVRGILIANSHLVAA</sequence>
<dbReference type="Pfam" id="PF08889">
    <property type="entry name" value="WbqC"/>
    <property type="match status" value="1"/>
</dbReference>
<accession>A0ABQ5XR44</accession>
<dbReference type="InterPro" id="IPR014985">
    <property type="entry name" value="WbqC"/>
</dbReference>
<evidence type="ECO:0008006" key="3">
    <source>
        <dbReference type="Google" id="ProtNLM"/>
    </source>
</evidence>
<dbReference type="EMBL" id="BSOB01000017">
    <property type="protein sequence ID" value="GLQ93197.1"/>
    <property type="molecule type" value="Genomic_DNA"/>
</dbReference>
<comment type="caution">
    <text evidence="1">The sequence shown here is derived from an EMBL/GenBank/DDBJ whole genome shotgun (WGS) entry which is preliminary data.</text>
</comment>
<dbReference type="RefSeq" id="WP_284320913.1">
    <property type="nucleotide sequence ID" value="NZ_BSOB01000017.1"/>
</dbReference>
<organism evidence="1 2">
    <name type="scientific">Dyella acidisoli</name>
    <dbReference type="NCBI Taxonomy" id="1867834"/>
    <lineage>
        <taxon>Bacteria</taxon>
        <taxon>Pseudomonadati</taxon>
        <taxon>Pseudomonadota</taxon>
        <taxon>Gammaproteobacteria</taxon>
        <taxon>Lysobacterales</taxon>
        <taxon>Rhodanobacteraceae</taxon>
        <taxon>Dyella</taxon>
    </lineage>
</organism>
<evidence type="ECO:0000313" key="1">
    <source>
        <dbReference type="EMBL" id="GLQ93197.1"/>
    </source>
</evidence>
<name>A0ABQ5XR44_9GAMM</name>
<gene>
    <name evidence="1" type="ORF">GCM10007901_21480</name>
</gene>
<dbReference type="Proteomes" id="UP001156670">
    <property type="component" value="Unassembled WGS sequence"/>
</dbReference>
<proteinExistence type="predicted"/>
<keyword evidence="2" id="KW-1185">Reference proteome</keyword>
<reference evidence="2" key="1">
    <citation type="journal article" date="2019" name="Int. J. Syst. Evol. Microbiol.">
        <title>The Global Catalogue of Microorganisms (GCM) 10K type strain sequencing project: providing services to taxonomists for standard genome sequencing and annotation.</title>
        <authorList>
            <consortium name="The Broad Institute Genomics Platform"/>
            <consortium name="The Broad Institute Genome Sequencing Center for Infectious Disease"/>
            <person name="Wu L."/>
            <person name="Ma J."/>
        </authorList>
    </citation>
    <scope>NUCLEOTIDE SEQUENCE [LARGE SCALE GENOMIC DNA]</scope>
    <source>
        <strain evidence="2">NBRC 111980</strain>
    </source>
</reference>